<protein>
    <submittedName>
        <fullName evidence="1">Uncharacterized protein</fullName>
    </submittedName>
</protein>
<evidence type="ECO:0000313" key="2">
    <source>
        <dbReference type="Proteomes" id="UP000574931"/>
    </source>
</evidence>
<evidence type="ECO:0000313" key="1">
    <source>
        <dbReference type="EMBL" id="NNU63071.1"/>
    </source>
</evidence>
<dbReference type="EMBL" id="JABFCY010000018">
    <property type="protein sequence ID" value="NNU63071.1"/>
    <property type="molecule type" value="Genomic_DNA"/>
</dbReference>
<reference evidence="1 2" key="1">
    <citation type="submission" date="2020-05" db="EMBL/GenBank/DDBJ databases">
        <title>Draft Genome Sequence of Ochrobactrum soli Isolated from Stable Fly Gut.</title>
        <authorList>
            <person name="Pileggi M.T."/>
            <person name="Vazhakkala L.J."/>
            <person name="Wong C.N."/>
        </authorList>
    </citation>
    <scope>NUCLEOTIDE SEQUENCE [LARGE SCALE GENOMIC DNA]</scope>
    <source>
        <strain evidence="1 2">MTP-C0764</strain>
    </source>
</reference>
<proteinExistence type="predicted"/>
<dbReference type="Proteomes" id="UP000574931">
    <property type="component" value="Unassembled WGS sequence"/>
</dbReference>
<sequence>MDAIGNALDWRDESSVVDLSDAGPTKRLLELSSLAADPRRIVDYKPQDVDDAIGKLVYLAASLISGRVTLAQGEMASVLKSVDKNI</sequence>
<dbReference type="AlphaFoldDB" id="A0A849KN02"/>
<name>A0A849KN02_9HYPH</name>
<accession>A0A849KN02</accession>
<dbReference type="RefSeq" id="WP_171319443.1">
    <property type="nucleotide sequence ID" value="NZ_JABFCY010000018.1"/>
</dbReference>
<organism evidence="1 2">
    <name type="scientific">Ochrobactrum soli</name>
    <dbReference type="NCBI Taxonomy" id="2448455"/>
    <lineage>
        <taxon>Bacteria</taxon>
        <taxon>Pseudomonadati</taxon>
        <taxon>Pseudomonadota</taxon>
        <taxon>Alphaproteobacteria</taxon>
        <taxon>Hyphomicrobiales</taxon>
        <taxon>Brucellaceae</taxon>
        <taxon>Brucella/Ochrobactrum group</taxon>
        <taxon>Ochrobactrum</taxon>
    </lineage>
</organism>
<gene>
    <name evidence="1" type="ORF">HKX02_22850</name>
</gene>
<comment type="caution">
    <text evidence="1">The sequence shown here is derived from an EMBL/GenBank/DDBJ whole genome shotgun (WGS) entry which is preliminary data.</text>
</comment>
<keyword evidence="2" id="KW-1185">Reference proteome</keyword>